<evidence type="ECO:0000256" key="1">
    <source>
        <dbReference type="ARBA" id="ARBA00004651"/>
    </source>
</evidence>
<keyword evidence="10" id="KW-1185">Reference proteome</keyword>
<evidence type="ECO:0000256" key="6">
    <source>
        <dbReference type="SAM" id="Phobius"/>
    </source>
</evidence>
<dbReference type="Proteomes" id="UP000249248">
    <property type="component" value="Unassembled WGS sequence"/>
</dbReference>
<accession>A0A2W1N1S4</accession>
<feature type="transmembrane region" description="Helical" evidence="6">
    <location>
        <begin position="467"/>
        <end position="493"/>
    </location>
</feature>
<feature type="transmembrane region" description="Helical" evidence="6">
    <location>
        <begin position="30"/>
        <end position="47"/>
    </location>
</feature>
<feature type="transmembrane region" description="Helical" evidence="6">
    <location>
        <begin position="7"/>
        <end position="24"/>
    </location>
</feature>
<evidence type="ECO:0000256" key="3">
    <source>
        <dbReference type="ARBA" id="ARBA00022692"/>
    </source>
</evidence>
<feature type="transmembrane region" description="Helical" evidence="6">
    <location>
        <begin position="54"/>
        <end position="71"/>
    </location>
</feature>
<keyword evidence="5 6" id="KW-0472">Membrane</keyword>
<feature type="transmembrane region" description="Helical" evidence="6">
    <location>
        <begin position="351"/>
        <end position="367"/>
    </location>
</feature>
<name>A0A2W1N1S4_9FLAO</name>
<evidence type="ECO:0000259" key="8">
    <source>
        <dbReference type="Pfam" id="PF13567"/>
    </source>
</evidence>
<dbReference type="PANTHER" id="PTHR30619:SF1">
    <property type="entry name" value="RECOMBINATION PROTEIN 2"/>
    <property type="match status" value="1"/>
</dbReference>
<evidence type="ECO:0000313" key="9">
    <source>
        <dbReference type="EMBL" id="PZE18579.1"/>
    </source>
</evidence>
<feature type="domain" description="DUF4131" evidence="8">
    <location>
        <begin position="33"/>
        <end position="184"/>
    </location>
</feature>
<dbReference type="InterPro" id="IPR025405">
    <property type="entry name" value="DUF4131"/>
</dbReference>
<comment type="caution">
    <text evidence="9">The sequence shown here is derived from an EMBL/GenBank/DDBJ whole genome shotgun (WGS) entry which is preliminary data.</text>
</comment>
<evidence type="ECO:0000256" key="4">
    <source>
        <dbReference type="ARBA" id="ARBA00022989"/>
    </source>
</evidence>
<feature type="domain" description="ComEC/Rec2-related protein" evidence="7">
    <location>
        <begin position="226"/>
        <end position="494"/>
    </location>
</feature>
<dbReference type="Pfam" id="PF03772">
    <property type="entry name" value="Competence"/>
    <property type="match status" value="1"/>
</dbReference>
<organism evidence="9 10">
    <name type="scientific">Putridiphycobacter roseus</name>
    <dbReference type="NCBI Taxonomy" id="2219161"/>
    <lineage>
        <taxon>Bacteria</taxon>
        <taxon>Pseudomonadati</taxon>
        <taxon>Bacteroidota</taxon>
        <taxon>Flavobacteriia</taxon>
        <taxon>Flavobacteriales</taxon>
        <taxon>Crocinitomicaceae</taxon>
        <taxon>Putridiphycobacter</taxon>
    </lineage>
</organism>
<keyword evidence="4 6" id="KW-1133">Transmembrane helix</keyword>
<keyword evidence="2" id="KW-1003">Cell membrane</keyword>
<evidence type="ECO:0000259" key="7">
    <source>
        <dbReference type="Pfam" id="PF03772"/>
    </source>
</evidence>
<evidence type="ECO:0008006" key="11">
    <source>
        <dbReference type="Google" id="ProtNLM"/>
    </source>
</evidence>
<dbReference type="AlphaFoldDB" id="A0A2W1N1S4"/>
<evidence type="ECO:0000256" key="5">
    <source>
        <dbReference type="ARBA" id="ARBA00023136"/>
    </source>
</evidence>
<feature type="transmembrane region" description="Helical" evidence="6">
    <location>
        <begin position="408"/>
        <end position="430"/>
    </location>
</feature>
<comment type="subcellular location">
    <subcellularLocation>
        <location evidence="1">Cell membrane</location>
        <topology evidence="1">Multi-pass membrane protein</topology>
    </subcellularLocation>
</comment>
<feature type="transmembrane region" description="Helical" evidence="6">
    <location>
        <begin position="280"/>
        <end position="296"/>
    </location>
</feature>
<dbReference type="OrthoDB" id="9761531at2"/>
<protein>
    <recommendedName>
        <fullName evidence="11">ComEC family competence protein</fullName>
    </recommendedName>
</protein>
<evidence type="ECO:0000313" key="10">
    <source>
        <dbReference type="Proteomes" id="UP000249248"/>
    </source>
</evidence>
<dbReference type="Pfam" id="PF13567">
    <property type="entry name" value="DUF4131"/>
    <property type="match status" value="1"/>
</dbReference>
<dbReference type="NCBIfam" id="TIGR00360">
    <property type="entry name" value="ComEC_N-term"/>
    <property type="match status" value="1"/>
</dbReference>
<dbReference type="InterPro" id="IPR004477">
    <property type="entry name" value="ComEC_N"/>
</dbReference>
<keyword evidence="3 6" id="KW-0812">Transmembrane</keyword>
<evidence type="ECO:0000256" key="2">
    <source>
        <dbReference type="ARBA" id="ARBA00022475"/>
    </source>
</evidence>
<dbReference type="GO" id="GO:0005886">
    <property type="term" value="C:plasma membrane"/>
    <property type="evidence" value="ECO:0007669"/>
    <property type="project" value="UniProtKB-SubCell"/>
</dbReference>
<feature type="transmembrane region" description="Helical" evidence="6">
    <location>
        <begin position="326"/>
        <end position="345"/>
    </location>
</feature>
<sequence>MKAPKILIMCIPFCFGIVFSFYYNDYTIQNTALYLTLLLFLVLLLLLPLRFRNTILFGIIAITTFCSLGFLNGSAHQSISTNPYFFHKKSPYFLVKIIEKPIQKKNSIKLIVEVLQNDSMAKQGQALLYLKNGDKSNMLNYGDWLLIKNKFQPIKPNGNPYEFDYARYLKIHNLYHQSFLKTQEWKLYARAKPSLFGRILKIRNYFEKLIDNSTLFPKNKSIAKALFLGEKEALDKDILRSFSSAGAMHVLAVSGLHVGIIMLILTSLLKPIKRLKHGNIVYTALIISGVWLYALLTGGSPSVIRSALMFSFIIFNVGLERESSVYQSILISAFLILIFDPFALFKVGFQLSYLAVLGIVFLQPRIYRLWYIQNKSLDYLWQITAVSIAAQIATFPLGLYYFHQFPSLFFISNIIVIPLAFILLFLGFFYFSLHLITPIKLLLEEILNFLFYVLSQSMAFIEQIPNAIAWGISISWQETMTIYFCIISLIFALKNKHFPALLASMIGVIILISLSLIEKQQISNENKCIVYNLKNDFAMDVFFGNKNYFISTNSLSQNESKLLFNVKHNWYHYRGDASPYQNIRIDTLSNPVFKTNQKTWQIINHKISTLRATDYLVLISKQYIPKESIDFWKREKCTVILHPNLSRKMKKWIQLNMPENLTYDMAKQGAFSKSF</sequence>
<dbReference type="PANTHER" id="PTHR30619">
    <property type="entry name" value="DNA INTERNALIZATION/COMPETENCE PROTEIN COMEC/REC2"/>
    <property type="match status" value="1"/>
</dbReference>
<feature type="transmembrane region" description="Helical" evidence="6">
    <location>
        <begin position="442"/>
        <end position="461"/>
    </location>
</feature>
<proteinExistence type="predicted"/>
<dbReference type="RefSeq" id="WP_111061480.1">
    <property type="nucleotide sequence ID" value="NZ_JBHUCU010000007.1"/>
</dbReference>
<reference evidence="9 10" key="1">
    <citation type="submission" date="2018-06" db="EMBL/GenBank/DDBJ databases">
        <title>The draft genome sequence of Crocinitomix sp. SM1701.</title>
        <authorList>
            <person name="Zhang X."/>
        </authorList>
    </citation>
    <scope>NUCLEOTIDE SEQUENCE [LARGE SCALE GENOMIC DNA]</scope>
    <source>
        <strain evidence="9 10">SM1701</strain>
    </source>
</reference>
<feature type="transmembrane region" description="Helical" evidence="6">
    <location>
        <begin position="246"/>
        <end position="268"/>
    </location>
</feature>
<feature type="transmembrane region" description="Helical" evidence="6">
    <location>
        <begin position="379"/>
        <end position="402"/>
    </location>
</feature>
<dbReference type="InterPro" id="IPR052159">
    <property type="entry name" value="Competence_DNA_uptake"/>
</dbReference>
<dbReference type="EMBL" id="QKSB01000001">
    <property type="protein sequence ID" value="PZE18579.1"/>
    <property type="molecule type" value="Genomic_DNA"/>
</dbReference>
<gene>
    <name evidence="9" type="ORF">DNU06_01745</name>
</gene>
<feature type="transmembrane region" description="Helical" evidence="6">
    <location>
        <begin position="500"/>
        <end position="517"/>
    </location>
</feature>